<keyword evidence="5" id="KW-0378">Hydrolase</keyword>
<comment type="similarity">
    <text evidence="1">Belongs to the peptidase M43B family.</text>
</comment>
<dbReference type="InterPro" id="IPR045474">
    <property type="entry name" value="GEVED"/>
</dbReference>
<keyword evidence="8" id="KW-1015">Disulfide bond</keyword>
<keyword evidence="4" id="KW-0732">Signal</keyword>
<evidence type="ECO:0000256" key="5">
    <source>
        <dbReference type="ARBA" id="ARBA00022801"/>
    </source>
</evidence>
<keyword evidence="6" id="KW-0862">Zinc</keyword>
<dbReference type="PANTHER" id="PTHR47466">
    <property type="match status" value="1"/>
</dbReference>
<dbReference type="GO" id="GO:0008237">
    <property type="term" value="F:metallopeptidase activity"/>
    <property type="evidence" value="ECO:0007669"/>
    <property type="project" value="UniProtKB-KW"/>
</dbReference>
<organism evidence="11 12">
    <name type="scientific">Chryseobacterium formosus</name>
    <dbReference type="NCBI Taxonomy" id="1537363"/>
    <lineage>
        <taxon>Bacteria</taxon>
        <taxon>Pseudomonadati</taxon>
        <taxon>Bacteroidota</taxon>
        <taxon>Flavobacteriia</taxon>
        <taxon>Flavobacteriales</taxon>
        <taxon>Weeksellaceae</taxon>
        <taxon>Chryseobacterium group</taxon>
        <taxon>Chryseobacterium</taxon>
    </lineage>
</organism>
<gene>
    <name evidence="11" type="ORF">OF897_20450</name>
</gene>
<feature type="domain" description="GEVED" evidence="10">
    <location>
        <begin position="429"/>
        <end position="505"/>
    </location>
</feature>
<dbReference type="Pfam" id="PF20009">
    <property type="entry name" value="GEVED"/>
    <property type="match status" value="1"/>
</dbReference>
<comment type="caution">
    <text evidence="11">The sequence shown here is derived from an EMBL/GenBank/DDBJ whole genome shotgun (WGS) entry which is preliminary data.</text>
</comment>
<evidence type="ECO:0000313" key="12">
    <source>
        <dbReference type="Proteomes" id="UP001073122"/>
    </source>
</evidence>
<evidence type="ECO:0000256" key="1">
    <source>
        <dbReference type="ARBA" id="ARBA00008721"/>
    </source>
</evidence>
<name>A0ABT3XX88_9FLAO</name>
<keyword evidence="7 11" id="KW-0482">Metalloprotease</keyword>
<evidence type="ECO:0000256" key="3">
    <source>
        <dbReference type="ARBA" id="ARBA00022723"/>
    </source>
</evidence>
<dbReference type="SUPFAM" id="SSF55486">
    <property type="entry name" value="Metalloproteases ('zincins'), catalytic domain"/>
    <property type="match status" value="1"/>
</dbReference>
<dbReference type="InterPro" id="IPR024079">
    <property type="entry name" value="MetalloPept_cat_dom_sf"/>
</dbReference>
<keyword evidence="3" id="KW-0479">Metal-binding</keyword>
<dbReference type="EMBL" id="JAOVZW010000031">
    <property type="protein sequence ID" value="MCX8526292.1"/>
    <property type="molecule type" value="Genomic_DNA"/>
</dbReference>
<feature type="domain" description="Peptidase M43 pregnancy-associated plasma-A" evidence="9">
    <location>
        <begin position="178"/>
        <end position="325"/>
    </location>
</feature>
<evidence type="ECO:0000256" key="2">
    <source>
        <dbReference type="ARBA" id="ARBA00022670"/>
    </source>
</evidence>
<sequence length="591" mass="64551">MVKKLLILFLGITLINIYAQNTELLNCGTDEIMRNHYAKFPHEKAQDDAFNIEISNLIKSGKINAAFNKNQIIEIPIVVHVVGDGSAIGTVNNRSDAQIINWINYTNGVFAGNASSGMSPSSAVLPIKFVFAKVDPNCNPTNGINRINASHLPGYVSGGVNTQVMPNTVLEDEITSLGSWDKSKYYNIYVVKRLASGTGLLNGYAYYPGGSRDHSFMHTNVSTVNAQTMAHEFGHGLGLRHTHEGYNETTGACPSNVDCTLNGDLVCDTEPSKSLYHSSVSSFCQTGQINPCTSQVYAGVERNIMAYTYCFRDLFTQGQITRALAQLYQYRQSLIDSPVANTQVINNNVTLTAACTPSSITNPVTYSIGITSVKFGSINNSSGFYNTALNNYYENFTQNYCLGISKTTIPLTSPTILTIKPGTFNAHSVNAYIDYNNDGQFNETTERILNQTNVSPTSTITVSVTPPANAVTNTPLRMRVIGDFNGTNITACATPNYGQVEDYSVVIDQFLSTSEIKKNETLISQNESSVIVKSNIEISSIDIYDSSGRIIFSQSGIRAKDFSTPITSKNIIILVKVKLQSGEIITKKMKF</sequence>
<keyword evidence="12" id="KW-1185">Reference proteome</keyword>
<evidence type="ECO:0000259" key="10">
    <source>
        <dbReference type="Pfam" id="PF20009"/>
    </source>
</evidence>
<evidence type="ECO:0000256" key="8">
    <source>
        <dbReference type="ARBA" id="ARBA00023157"/>
    </source>
</evidence>
<accession>A0ABT3XX88</accession>
<evidence type="ECO:0000313" key="11">
    <source>
        <dbReference type="EMBL" id="MCX8526292.1"/>
    </source>
</evidence>
<dbReference type="Proteomes" id="UP001073122">
    <property type="component" value="Unassembled WGS sequence"/>
</dbReference>
<evidence type="ECO:0000256" key="7">
    <source>
        <dbReference type="ARBA" id="ARBA00023049"/>
    </source>
</evidence>
<evidence type="ECO:0000256" key="6">
    <source>
        <dbReference type="ARBA" id="ARBA00022833"/>
    </source>
</evidence>
<dbReference type="PANTHER" id="PTHR47466:SF1">
    <property type="entry name" value="METALLOPROTEASE MEP1 (AFU_ORTHOLOGUE AFUA_1G07730)-RELATED"/>
    <property type="match status" value="1"/>
</dbReference>
<reference evidence="11" key="1">
    <citation type="submission" date="2022-10" db="EMBL/GenBank/DDBJ databases">
        <title>Chryseobacterium sp. nov., a novel bacterial species.</title>
        <authorList>
            <person name="Cao Y."/>
        </authorList>
    </citation>
    <scope>NUCLEOTIDE SEQUENCE</scope>
    <source>
        <strain evidence="11">CCTCC AB2015118</strain>
    </source>
</reference>
<protein>
    <submittedName>
        <fullName evidence="11">M43 family zinc metalloprotease</fullName>
    </submittedName>
</protein>
<dbReference type="Pfam" id="PF05572">
    <property type="entry name" value="Peptidase_M43"/>
    <property type="match status" value="1"/>
</dbReference>
<proteinExistence type="inferred from homology"/>
<dbReference type="RefSeq" id="WP_267267523.1">
    <property type="nucleotide sequence ID" value="NZ_JAOVZW010000031.1"/>
</dbReference>
<dbReference type="Gene3D" id="3.40.390.10">
    <property type="entry name" value="Collagenase (Catalytic Domain)"/>
    <property type="match status" value="1"/>
</dbReference>
<keyword evidence="2" id="KW-0645">Protease</keyword>
<dbReference type="InterPro" id="IPR008754">
    <property type="entry name" value="Peptidase_M43"/>
</dbReference>
<evidence type="ECO:0000256" key="4">
    <source>
        <dbReference type="ARBA" id="ARBA00022729"/>
    </source>
</evidence>
<evidence type="ECO:0000259" key="9">
    <source>
        <dbReference type="Pfam" id="PF05572"/>
    </source>
</evidence>